<dbReference type="GO" id="GO:0007165">
    <property type="term" value="P:signal transduction"/>
    <property type="evidence" value="ECO:0007669"/>
    <property type="project" value="TreeGrafter"/>
</dbReference>
<dbReference type="EMBL" id="JADBJN010000001">
    <property type="protein sequence ID" value="KAG5683590.1"/>
    <property type="molecule type" value="Genomic_DNA"/>
</dbReference>
<protein>
    <submittedName>
        <fullName evidence="8">Uncharacterized protein</fullName>
    </submittedName>
</protein>
<gene>
    <name evidence="8" type="ORF">PVAND_012863</name>
</gene>
<comment type="subcellular location">
    <subcellularLocation>
        <location evidence="1">Membrane</location>
        <topology evidence="1">Single-pass membrane protein</topology>
    </subcellularLocation>
</comment>
<dbReference type="OrthoDB" id="7790068at2759"/>
<dbReference type="GO" id="GO:0038023">
    <property type="term" value="F:signaling receptor activity"/>
    <property type="evidence" value="ECO:0007669"/>
    <property type="project" value="TreeGrafter"/>
</dbReference>
<dbReference type="Gene3D" id="3.80.10.10">
    <property type="entry name" value="Ribonuclease Inhibitor"/>
    <property type="match status" value="1"/>
</dbReference>
<evidence type="ECO:0000256" key="3">
    <source>
        <dbReference type="ARBA" id="ARBA00022729"/>
    </source>
</evidence>
<evidence type="ECO:0000256" key="1">
    <source>
        <dbReference type="ARBA" id="ARBA00004167"/>
    </source>
</evidence>
<dbReference type="Proteomes" id="UP001107558">
    <property type="component" value="Chromosome 1"/>
</dbReference>
<sequence length="237" mass="27282">MKKIASVIFITFALIEISTAVSINCNTQANVWSPFGTLTECLAYDVVSTDTNTKITGVKSYTNLDDFDSFYIYQSPSCHFFPKDITTYFDNLKILVVANTGLKSITKDDLKPFENIRGLYIDHSKLTSIDGDLFRYTKNLEDLSLQDNNIKFVEADIFKPLRKLNYLSFDFNDCINKRAGNRNDVEELFIEIEEKCNIRHEYKPMKQIETTTTKNKEDEIEDEGKSNEDDVSINYSD</sequence>
<dbReference type="SUPFAM" id="SSF52058">
    <property type="entry name" value="L domain-like"/>
    <property type="match status" value="1"/>
</dbReference>
<keyword evidence="2" id="KW-0812">Transmembrane</keyword>
<comment type="caution">
    <text evidence="8">The sequence shown here is derived from an EMBL/GenBank/DDBJ whole genome shotgun (WGS) entry which is preliminary data.</text>
</comment>
<dbReference type="PANTHER" id="PTHR24365:SF541">
    <property type="entry name" value="PROTEIN TOLL-RELATED"/>
    <property type="match status" value="1"/>
</dbReference>
<keyword evidence="5" id="KW-0472">Membrane</keyword>
<dbReference type="InterPro" id="IPR032675">
    <property type="entry name" value="LRR_dom_sf"/>
</dbReference>
<feature type="signal peptide" evidence="7">
    <location>
        <begin position="1"/>
        <end position="20"/>
    </location>
</feature>
<organism evidence="8 9">
    <name type="scientific">Polypedilum vanderplanki</name>
    <name type="common">Sleeping chironomid midge</name>
    <dbReference type="NCBI Taxonomy" id="319348"/>
    <lineage>
        <taxon>Eukaryota</taxon>
        <taxon>Metazoa</taxon>
        <taxon>Ecdysozoa</taxon>
        <taxon>Arthropoda</taxon>
        <taxon>Hexapoda</taxon>
        <taxon>Insecta</taxon>
        <taxon>Pterygota</taxon>
        <taxon>Neoptera</taxon>
        <taxon>Endopterygota</taxon>
        <taxon>Diptera</taxon>
        <taxon>Nematocera</taxon>
        <taxon>Chironomoidea</taxon>
        <taxon>Chironomidae</taxon>
        <taxon>Chironominae</taxon>
        <taxon>Polypedilum</taxon>
        <taxon>Polypedilum</taxon>
    </lineage>
</organism>
<accession>A0A9J6CPS3</accession>
<evidence type="ECO:0000256" key="5">
    <source>
        <dbReference type="ARBA" id="ARBA00023136"/>
    </source>
</evidence>
<evidence type="ECO:0000256" key="2">
    <source>
        <dbReference type="ARBA" id="ARBA00022692"/>
    </source>
</evidence>
<keyword evidence="3 7" id="KW-0732">Signal</keyword>
<keyword evidence="9" id="KW-1185">Reference proteome</keyword>
<evidence type="ECO:0000313" key="8">
    <source>
        <dbReference type="EMBL" id="KAG5683590.1"/>
    </source>
</evidence>
<dbReference type="AlphaFoldDB" id="A0A9J6CPS3"/>
<dbReference type="GO" id="GO:0005886">
    <property type="term" value="C:plasma membrane"/>
    <property type="evidence" value="ECO:0007669"/>
    <property type="project" value="TreeGrafter"/>
</dbReference>
<reference evidence="8" key="1">
    <citation type="submission" date="2021-03" db="EMBL/GenBank/DDBJ databases">
        <title>Chromosome level genome of the anhydrobiotic midge Polypedilum vanderplanki.</title>
        <authorList>
            <person name="Yoshida Y."/>
            <person name="Kikawada T."/>
            <person name="Gusev O."/>
        </authorList>
    </citation>
    <scope>NUCLEOTIDE SEQUENCE</scope>
    <source>
        <strain evidence="8">NIAS01</strain>
        <tissue evidence="8">Whole body or cell culture</tissue>
    </source>
</reference>
<evidence type="ECO:0000313" key="9">
    <source>
        <dbReference type="Proteomes" id="UP001107558"/>
    </source>
</evidence>
<feature type="region of interest" description="Disordered" evidence="6">
    <location>
        <begin position="204"/>
        <end position="237"/>
    </location>
</feature>
<feature type="chain" id="PRO_5039896184" evidence="7">
    <location>
        <begin position="21"/>
        <end position="237"/>
    </location>
</feature>
<dbReference type="InterPro" id="IPR001611">
    <property type="entry name" value="Leu-rich_rpt"/>
</dbReference>
<dbReference type="PANTHER" id="PTHR24365">
    <property type="entry name" value="TOLL-LIKE RECEPTOR"/>
    <property type="match status" value="1"/>
</dbReference>
<evidence type="ECO:0000256" key="6">
    <source>
        <dbReference type="SAM" id="MobiDB-lite"/>
    </source>
</evidence>
<name>A0A9J6CPS3_POLVA</name>
<dbReference type="Pfam" id="PF13855">
    <property type="entry name" value="LRR_8"/>
    <property type="match status" value="1"/>
</dbReference>
<keyword evidence="4" id="KW-1133">Transmembrane helix</keyword>
<evidence type="ECO:0000256" key="7">
    <source>
        <dbReference type="SAM" id="SignalP"/>
    </source>
</evidence>
<evidence type="ECO:0000256" key="4">
    <source>
        <dbReference type="ARBA" id="ARBA00022989"/>
    </source>
</evidence>
<proteinExistence type="predicted"/>